<dbReference type="CDD" id="cd03301">
    <property type="entry name" value="ABC_MalK_N"/>
    <property type="match status" value="1"/>
</dbReference>
<keyword evidence="6 11" id="KW-0067">ATP-binding</keyword>
<dbReference type="SUPFAM" id="SSF50331">
    <property type="entry name" value="MOP-like"/>
    <property type="match status" value="1"/>
</dbReference>
<keyword evidence="11" id="KW-0378">Hydrolase</keyword>
<dbReference type="KEGG" id="vgo:GJW-30_1_03743"/>
<evidence type="ECO:0000256" key="5">
    <source>
        <dbReference type="ARBA" id="ARBA00022741"/>
    </source>
</evidence>
<dbReference type="PROSITE" id="PS00211">
    <property type="entry name" value="ABC_TRANSPORTER_1"/>
    <property type="match status" value="1"/>
</dbReference>
<dbReference type="SMART" id="SM00382">
    <property type="entry name" value="AAA"/>
    <property type="match status" value="1"/>
</dbReference>
<keyword evidence="3" id="KW-0813">Transport</keyword>
<dbReference type="OrthoDB" id="9767663at2"/>
<dbReference type="Gene3D" id="2.40.50.140">
    <property type="entry name" value="Nucleic acid-binding proteins"/>
    <property type="match status" value="1"/>
</dbReference>
<dbReference type="Pfam" id="PF08402">
    <property type="entry name" value="TOBE_2"/>
    <property type="match status" value="1"/>
</dbReference>
<dbReference type="InterPro" id="IPR008995">
    <property type="entry name" value="Mo/tungstate-bd_C_term_dom"/>
</dbReference>
<evidence type="ECO:0000256" key="4">
    <source>
        <dbReference type="ARBA" id="ARBA00022475"/>
    </source>
</evidence>
<dbReference type="InterPro" id="IPR017871">
    <property type="entry name" value="ABC_transporter-like_CS"/>
</dbReference>
<dbReference type="Proteomes" id="UP000236884">
    <property type="component" value="Chromosome"/>
</dbReference>
<dbReference type="PANTHER" id="PTHR43875">
    <property type="entry name" value="MALTODEXTRIN IMPORT ATP-BINDING PROTEIN MSMX"/>
    <property type="match status" value="1"/>
</dbReference>
<dbReference type="GO" id="GO:0055052">
    <property type="term" value="C:ATP-binding cassette (ABC) transporter complex, substrate-binding subunit-containing"/>
    <property type="evidence" value="ECO:0007669"/>
    <property type="project" value="TreeGrafter"/>
</dbReference>
<comment type="similarity">
    <text evidence="2">Belongs to the ABC transporter superfamily.</text>
</comment>
<keyword evidence="12" id="KW-1185">Reference proteome</keyword>
<gene>
    <name evidence="11" type="primary">ugpC_4</name>
    <name evidence="11" type="ORF">GJW-30_1_03743</name>
</gene>
<dbReference type="InterPro" id="IPR003439">
    <property type="entry name" value="ABC_transporter-like_ATP-bd"/>
</dbReference>
<evidence type="ECO:0000256" key="9">
    <source>
        <dbReference type="ARBA" id="ARBA00024722"/>
    </source>
</evidence>
<dbReference type="GO" id="GO:0140359">
    <property type="term" value="F:ABC-type transporter activity"/>
    <property type="evidence" value="ECO:0007669"/>
    <property type="project" value="InterPro"/>
</dbReference>
<dbReference type="RefSeq" id="WP_096358921.1">
    <property type="nucleotide sequence ID" value="NZ_AP014946.1"/>
</dbReference>
<comment type="subcellular location">
    <subcellularLocation>
        <location evidence="1">Cell inner membrane</location>
        <topology evidence="1">Peripheral membrane protein</topology>
    </subcellularLocation>
</comment>
<organism evidence="11 12">
    <name type="scientific">Variibacter gotjawalensis</name>
    <dbReference type="NCBI Taxonomy" id="1333996"/>
    <lineage>
        <taxon>Bacteria</taxon>
        <taxon>Pseudomonadati</taxon>
        <taxon>Pseudomonadota</taxon>
        <taxon>Alphaproteobacteria</taxon>
        <taxon>Hyphomicrobiales</taxon>
        <taxon>Nitrobacteraceae</taxon>
        <taxon>Variibacter</taxon>
    </lineage>
</organism>
<dbReference type="Gene3D" id="3.40.50.300">
    <property type="entry name" value="P-loop containing nucleotide triphosphate hydrolases"/>
    <property type="match status" value="1"/>
</dbReference>
<dbReference type="GO" id="GO:0008643">
    <property type="term" value="P:carbohydrate transport"/>
    <property type="evidence" value="ECO:0007669"/>
    <property type="project" value="InterPro"/>
</dbReference>
<dbReference type="InterPro" id="IPR047641">
    <property type="entry name" value="ABC_transpr_MalK/UgpC-like"/>
</dbReference>
<dbReference type="PROSITE" id="PS50893">
    <property type="entry name" value="ABC_TRANSPORTER_2"/>
    <property type="match status" value="1"/>
</dbReference>
<dbReference type="AlphaFoldDB" id="A0A0S3PZ64"/>
<dbReference type="Gene3D" id="2.40.50.100">
    <property type="match status" value="1"/>
</dbReference>
<feature type="domain" description="ABC transporter" evidence="10">
    <location>
        <begin position="4"/>
        <end position="234"/>
    </location>
</feature>
<evidence type="ECO:0000256" key="1">
    <source>
        <dbReference type="ARBA" id="ARBA00004417"/>
    </source>
</evidence>
<accession>A0A0S3PZ64</accession>
<keyword evidence="7" id="KW-1278">Translocase</keyword>
<sequence length="343" mass="37300">MPTILVEGVSRLWGETAAVRDVSFKVEAGSLVALLGPSGCGKSTTLRLIAGLDFPNAGRILIGDRDVTQLPPAKRGIAMVFQSYALFPHLSVAENIIFGLRVRNVDRAERDKRLRDVAQLLGLAPLLERKPSQLSGGQQQRVALARAVVAQAEVCLMDEPLSNLDAQLRLEMRREIRALQQRLGMTMIYVTHDQVEAMTMADRIILMRNGQIEQNGTPTELYASPATTFSARFIGTPPMNVVPATAVASRPIAQTLLGQRSADDIYIGVRPESVRLDDAGVAAEVIAAEYLGADTLLETRVGGAPFVARIAGKTDVARGATVHFAWSPDDQHLFDRKSEQRLV</sequence>
<evidence type="ECO:0000256" key="6">
    <source>
        <dbReference type="ARBA" id="ARBA00022840"/>
    </source>
</evidence>
<evidence type="ECO:0000313" key="11">
    <source>
        <dbReference type="EMBL" id="BAT61186.1"/>
    </source>
</evidence>
<dbReference type="PANTHER" id="PTHR43875:SF15">
    <property type="entry name" value="TREHALOSE IMPORT ATP-BINDING PROTEIN SUGC"/>
    <property type="match status" value="1"/>
</dbReference>
<dbReference type="SUPFAM" id="SSF52540">
    <property type="entry name" value="P-loop containing nucleoside triphosphate hydrolases"/>
    <property type="match status" value="1"/>
</dbReference>
<dbReference type="InterPro" id="IPR003593">
    <property type="entry name" value="AAA+_ATPase"/>
</dbReference>
<dbReference type="EMBL" id="AP014946">
    <property type="protein sequence ID" value="BAT61186.1"/>
    <property type="molecule type" value="Genomic_DNA"/>
</dbReference>
<evidence type="ECO:0000256" key="7">
    <source>
        <dbReference type="ARBA" id="ARBA00022967"/>
    </source>
</evidence>
<keyword evidence="4" id="KW-1003">Cell membrane</keyword>
<name>A0A0S3PZ64_9BRAD</name>
<dbReference type="GO" id="GO:0005524">
    <property type="term" value="F:ATP binding"/>
    <property type="evidence" value="ECO:0007669"/>
    <property type="project" value="UniProtKB-KW"/>
</dbReference>
<dbReference type="FunFam" id="3.40.50.300:FF:000042">
    <property type="entry name" value="Maltose/maltodextrin ABC transporter, ATP-binding protein"/>
    <property type="match status" value="1"/>
</dbReference>
<dbReference type="InterPro" id="IPR015855">
    <property type="entry name" value="ABC_transpr_MalK-like"/>
</dbReference>
<comment type="function">
    <text evidence="9">Involved in beta-(1--&gt;2)glucan export. Transmembrane domains (TMD) form a pore in the inner membrane and the ATP-binding domain (NBD) is responsible for energy generation.</text>
</comment>
<dbReference type="InterPro" id="IPR012340">
    <property type="entry name" value="NA-bd_OB-fold"/>
</dbReference>
<evidence type="ECO:0000256" key="2">
    <source>
        <dbReference type="ARBA" id="ARBA00005417"/>
    </source>
</evidence>
<proteinExistence type="inferred from homology"/>
<reference evidence="11 12" key="1">
    <citation type="submission" date="2015-08" db="EMBL/GenBank/DDBJ databases">
        <title>Investigation of the bacterial diversity of lava forest soil.</title>
        <authorList>
            <person name="Lee J.S."/>
        </authorList>
    </citation>
    <scope>NUCLEOTIDE SEQUENCE [LARGE SCALE GENOMIC DNA]</scope>
    <source>
        <strain evidence="11 12">GJW-30</strain>
    </source>
</reference>
<dbReference type="Pfam" id="PF00005">
    <property type="entry name" value="ABC_tran"/>
    <property type="match status" value="1"/>
</dbReference>
<protein>
    <submittedName>
        <fullName evidence="11">sn-glycerol-3-phosphate import ATP-binding protein UgpC</fullName>
        <ecNumber evidence="11">3.6.3.20</ecNumber>
    </submittedName>
</protein>
<evidence type="ECO:0000259" key="10">
    <source>
        <dbReference type="PROSITE" id="PS50893"/>
    </source>
</evidence>
<keyword evidence="5" id="KW-0547">Nucleotide-binding</keyword>
<evidence type="ECO:0000256" key="3">
    <source>
        <dbReference type="ARBA" id="ARBA00022448"/>
    </source>
</evidence>
<dbReference type="GO" id="GO:0016887">
    <property type="term" value="F:ATP hydrolysis activity"/>
    <property type="evidence" value="ECO:0007669"/>
    <property type="project" value="InterPro"/>
</dbReference>
<evidence type="ECO:0000313" key="12">
    <source>
        <dbReference type="Proteomes" id="UP000236884"/>
    </source>
</evidence>
<evidence type="ECO:0000256" key="8">
    <source>
        <dbReference type="ARBA" id="ARBA00023136"/>
    </source>
</evidence>
<keyword evidence="8" id="KW-0472">Membrane</keyword>
<dbReference type="InterPro" id="IPR027417">
    <property type="entry name" value="P-loop_NTPase"/>
</dbReference>
<dbReference type="InterPro" id="IPR013611">
    <property type="entry name" value="Transp-assoc_OB_typ2"/>
</dbReference>
<dbReference type="EC" id="3.6.3.20" evidence="11"/>